<dbReference type="AlphaFoldDB" id="A0A5J9W9H7"/>
<feature type="coiled-coil region" evidence="1">
    <location>
        <begin position="100"/>
        <end position="137"/>
    </location>
</feature>
<evidence type="ECO:0000313" key="4">
    <source>
        <dbReference type="Proteomes" id="UP000324897"/>
    </source>
</evidence>
<gene>
    <name evidence="3" type="ORF">EJB05_04000</name>
</gene>
<feature type="region of interest" description="Disordered" evidence="2">
    <location>
        <begin position="16"/>
        <end position="88"/>
    </location>
</feature>
<proteinExistence type="predicted"/>
<dbReference type="Gramene" id="TVU44555">
    <property type="protein sequence ID" value="TVU44555"/>
    <property type="gene ID" value="EJB05_04000"/>
</dbReference>
<keyword evidence="4" id="KW-1185">Reference proteome</keyword>
<sequence>MSGAAAALLRSVARRSMTSMKALPRPHPQPTAGLPPRLLFHGRPPRRQDLLPPVVASSRLFSSGSLESPNKDQIPLSPCTEPASAVETNKQEPLTFREYIEQKNEELLKYSRNKQVLEELGKQIDEKKKELLHLLLQMDADQSNYKESEKCKHGNEQLLHLLQEFEATKAQAPKAPSAAGLIKLVNFATLAFVLVCAMKF</sequence>
<organism evidence="3 4">
    <name type="scientific">Eragrostis curvula</name>
    <name type="common">weeping love grass</name>
    <dbReference type="NCBI Taxonomy" id="38414"/>
    <lineage>
        <taxon>Eukaryota</taxon>
        <taxon>Viridiplantae</taxon>
        <taxon>Streptophyta</taxon>
        <taxon>Embryophyta</taxon>
        <taxon>Tracheophyta</taxon>
        <taxon>Spermatophyta</taxon>
        <taxon>Magnoliopsida</taxon>
        <taxon>Liliopsida</taxon>
        <taxon>Poales</taxon>
        <taxon>Poaceae</taxon>
        <taxon>PACMAD clade</taxon>
        <taxon>Chloridoideae</taxon>
        <taxon>Eragrostideae</taxon>
        <taxon>Eragrostidinae</taxon>
        <taxon>Eragrostis</taxon>
    </lineage>
</organism>
<evidence type="ECO:0000256" key="1">
    <source>
        <dbReference type="SAM" id="Coils"/>
    </source>
</evidence>
<feature type="compositionally biased region" description="Low complexity" evidence="2">
    <location>
        <begin position="57"/>
        <end position="68"/>
    </location>
</feature>
<dbReference type="EMBL" id="RWGY01000004">
    <property type="protein sequence ID" value="TVU44555.1"/>
    <property type="molecule type" value="Genomic_DNA"/>
</dbReference>
<keyword evidence="1" id="KW-0175">Coiled coil</keyword>
<dbReference type="Proteomes" id="UP000324897">
    <property type="component" value="Chromosome 5"/>
</dbReference>
<evidence type="ECO:0000256" key="2">
    <source>
        <dbReference type="SAM" id="MobiDB-lite"/>
    </source>
</evidence>
<evidence type="ECO:0000313" key="3">
    <source>
        <dbReference type="EMBL" id="TVU44555.1"/>
    </source>
</evidence>
<name>A0A5J9W9H7_9POAL</name>
<comment type="caution">
    <text evidence="3">The sequence shown here is derived from an EMBL/GenBank/DDBJ whole genome shotgun (WGS) entry which is preliminary data.</text>
</comment>
<reference evidence="3 4" key="1">
    <citation type="journal article" date="2019" name="Sci. Rep.">
        <title>A high-quality genome of Eragrostis curvula grass provides insights into Poaceae evolution and supports new strategies to enhance forage quality.</title>
        <authorList>
            <person name="Carballo J."/>
            <person name="Santos B.A.C.M."/>
            <person name="Zappacosta D."/>
            <person name="Garbus I."/>
            <person name="Selva J.P."/>
            <person name="Gallo C.A."/>
            <person name="Diaz A."/>
            <person name="Albertini E."/>
            <person name="Caccamo M."/>
            <person name="Echenique V."/>
        </authorList>
    </citation>
    <scope>NUCLEOTIDE SEQUENCE [LARGE SCALE GENOMIC DNA]</scope>
    <source>
        <strain evidence="4">cv. Victoria</strain>
        <tissue evidence="3">Leaf</tissue>
    </source>
</reference>
<accession>A0A5J9W9H7</accession>
<protein>
    <submittedName>
        <fullName evidence="3">Uncharacterized protein</fullName>
    </submittedName>
</protein>